<accession>A0A4Z0H4K5</accession>
<proteinExistence type="predicted"/>
<name>A0A4Z0H4K5_9BACI</name>
<dbReference type="RefSeq" id="WP_079480758.1">
    <property type="nucleotide sequence ID" value="NZ_FVYZ01000004.1"/>
</dbReference>
<dbReference type="EMBL" id="SRJC01000001">
    <property type="protein sequence ID" value="TGB05352.1"/>
    <property type="molecule type" value="Genomic_DNA"/>
</dbReference>
<sequence>MASVQLELTDKQYKKLVEAVFLGTWMVNSTKMELDEEFEEVRELVLSKYKEAGLQDLISHQEQLGIHDLDIDFESQLLDTYVEEYDEFSFWDKLVEKLADKEMVQRFGAPQGKMTDEMMEKRMEIEEQIGEKLEETGVTELTFKGKE</sequence>
<evidence type="ECO:0000313" key="1">
    <source>
        <dbReference type="EMBL" id="TGB05352.1"/>
    </source>
</evidence>
<dbReference type="OrthoDB" id="5638364at2"/>
<evidence type="ECO:0000313" key="2">
    <source>
        <dbReference type="Proteomes" id="UP000297982"/>
    </source>
</evidence>
<keyword evidence="2" id="KW-1185">Reference proteome</keyword>
<dbReference type="AlphaFoldDB" id="A0A4Z0H4K5"/>
<organism evidence="1 2">
    <name type="scientific">Halobacillus salinus</name>
    <dbReference type="NCBI Taxonomy" id="192814"/>
    <lineage>
        <taxon>Bacteria</taxon>
        <taxon>Bacillati</taxon>
        <taxon>Bacillota</taxon>
        <taxon>Bacilli</taxon>
        <taxon>Bacillales</taxon>
        <taxon>Bacillaceae</taxon>
        <taxon>Halobacillus</taxon>
    </lineage>
</organism>
<protein>
    <submittedName>
        <fullName evidence="1">Uncharacterized protein</fullName>
    </submittedName>
</protein>
<dbReference type="Proteomes" id="UP000297982">
    <property type="component" value="Unassembled WGS sequence"/>
</dbReference>
<gene>
    <name evidence="1" type="ORF">E4663_10285</name>
</gene>
<comment type="caution">
    <text evidence="1">The sequence shown here is derived from an EMBL/GenBank/DDBJ whole genome shotgun (WGS) entry which is preliminary data.</text>
</comment>
<dbReference type="STRING" id="192814.GCA_900166575_02443"/>
<reference evidence="1 2" key="1">
    <citation type="journal article" date="2003" name="Int. J. Syst. Evol. Microbiol.">
        <title>Halobacillus salinus sp. nov., isolated from a salt lake on the coast of the East Sea in Korea.</title>
        <authorList>
            <person name="Yoon J.H."/>
            <person name="Kang K.H."/>
            <person name="Park Y.H."/>
        </authorList>
    </citation>
    <scope>NUCLEOTIDE SEQUENCE [LARGE SCALE GENOMIC DNA]</scope>
    <source>
        <strain evidence="1 2">HSL-3</strain>
    </source>
</reference>